<dbReference type="Gene3D" id="3.40.50.720">
    <property type="entry name" value="NAD(P)-binding Rossmann-like Domain"/>
    <property type="match status" value="3"/>
</dbReference>
<dbReference type="CDD" id="cd05326">
    <property type="entry name" value="secoisolariciresinol-DH_like_SDR_c"/>
    <property type="match status" value="1"/>
</dbReference>
<feature type="region of interest" description="Disordered" evidence="4">
    <location>
        <begin position="425"/>
        <end position="457"/>
    </location>
</feature>
<feature type="compositionally biased region" description="Polar residues" evidence="4">
    <location>
        <begin position="66"/>
        <end position="76"/>
    </location>
</feature>
<keyword evidence="2" id="KW-0560">Oxidoreductase</keyword>
<dbReference type="PANTHER" id="PTHR43180:SF50">
    <property type="entry name" value="SHORT CHAIN DEHYDROGENASE"/>
    <property type="match status" value="1"/>
</dbReference>
<proteinExistence type="inferred from homology"/>
<dbReference type="PRINTS" id="PR00080">
    <property type="entry name" value="SDRFAMILY"/>
</dbReference>
<feature type="region of interest" description="Disordered" evidence="4">
    <location>
        <begin position="140"/>
        <end position="166"/>
    </location>
</feature>
<evidence type="ECO:0000256" key="3">
    <source>
        <dbReference type="SAM" id="Coils"/>
    </source>
</evidence>
<dbReference type="InterPro" id="IPR045309">
    <property type="entry name" value="ABA2-like"/>
</dbReference>
<feature type="compositionally biased region" description="Polar residues" evidence="4">
    <location>
        <begin position="47"/>
        <end position="58"/>
    </location>
</feature>
<protein>
    <submittedName>
        <fullName evidence="5">Uncharacterized protein</fullName>
    </submittedName>
</protein>
<dbReference type="SUPFAM" id="SSF51735">
    <property type="entry name" value="NAD(P)-binding Rossmann-fold domains"/>
    <property type="match status" value="2"/>
</dbReference>
<dbReference type="EMBL" id="JAYDYQ010002685">
    <property type="protein sequence ID" value="KAK4480854.1"/>
    <property type="molecule type" value="Genomic_DNA"/>
</dbReference>
<sequence length="1016" mass="110672">MIPTKIRKRGCSSSSSSSSRIQNYRLNKKPIIIGKNRAGLLIGSRSSTPVPTWRTTPLRSGIGSPKYSQSGKSTRPVSARKLAATLWGMNNGMPSPKMSESNLELMMKKKKSGGSKMVFKREKMQSGWGLHSGSGFLPPHLSDPSHSPTVSEKMDRYGTSSRHRRTPSITQRLQSVNQNVGAYDSISNASFMEIETRSRPQTSSGSVIGGKNRLKDVSNALTTSKELLKIINRVWAQADQPSSSISLISALHAELERARLQVNQHIQEQRLGKDEIAHLIKCFAEERASWKTKEQQAIESAVSSIASELEVERKLRKRLESLNKKLGKELENEKRARKLSEQVCDELSRNIDQDKAEVEKLKREVEKEREMLDLADKLREERVQMKLSEAKHQYEEKNSAVSKLRKQLEFFLGTKREKDEKRGAYLGTSNIGGSHQNVREDEGEVDDAIESKEESGESDLHLIELNLDNKGCTWANNTSSVGLESKKILVNYDESKARSSISELEKEAQRRGYFNEMQRLEGKVALITGGASGIGECTAKLFSQHGAKVAIADIHDELGHSVTNSIGPSNSTYIHCDVTNENHVKSTIDKTISTYGKLDIMFNNAGTISDDRMKPRIMDIEKTDFERVLSVNVTGVFLGMKHASRVMVPARGGTIISMAGLASGIGGSATHAYTCSKHAVVGLTRNLAVELGQFGITVNCLSPNALATPLSTKYMGCDDEELEAAMNHIANLKGTTLKAIDVANAALFLASDEAKYVSGQNLYIDGGFGIATSAFKLFKLEGKVALITGGASGIGECTAKLFSRHGAKVAIADIHDELGHSVTNSIGPSNSTYIHCDVTNENHVKSTIDKTISTYGKLDIMLNNAGISDDRMKHASRVMVPARGGTIISMAGLASGIGGSATHSYTCSKHAVVGLTRNLAIELGQFGIRVNCLSPYALATPLSTKFMGYDDEGLEAAMNHIANLKGTTLKAIDVANAALFLASDEAKYVSGQNFFIDGGFGIATSAFKLFKYPEYS</sequence>
<gene>
    <name evidence="5" type="ORF">RD792_011706</name>
</gene>
<keyword evidence="3" id="KW-0175">Coiled coil</keyword>
<dbReference type="InterPro" id="IPR036291">
    <property type="entry name" value="NAD(P)-bd_dom_sf"/>
</dbReference>
<dbReference type="NCBIfam" id="NF005559">
    <property type="entry name" value="PRK07231.1"/>
    <property type="match status" value="1"/>
</dbReference>
<evidence type="ECO:0000313" key="5">
    <source>
        <dbReference type="EMBL" id="KAK4480854.1"/>
    </source>
</evidence>
<comment type="similarity">
    <text evidence="1">Belongs to the short-chain dehydrogenases/reductases (SDR) family.</text>
</comment>
<accession>A0ABR0CVR7</accession>
<feature type="compositionally biased region" description="Basic residues" evidence="4">
    <location>
        <begin position="1"/>
        <end position="10"/>
    </location>
</feature>
<feature type="coiled-coil region" evidence="3">
    <location>
        <begin position="305"/>
        <end position="407"/>
    </location>
</feature>
<keyword evidence="6" id="KW-1185">Reference proteome</keyword>
<evidence type="ECO:0000256" key="1">
    <source>
        <dbReference type="ARBA" id="ARBA00006484"/>
    </source>
</evidence>
<dbReference type="Proteomes" id="UP001291926">
    <property type="component" value="Unassembled WGS sequence"/>
</dbReference>
<evidence type="ECO:0000313" key="6">
    <source>
        <dbReference type="Proteomes" id="UP001291926"/>
    </source>
</evidence>
<name>A0ABR0CVR7_9LAMI</name>
<dbReference type="PANTHER" id="PTHR43180">
    <property type="entry name" value="3-OXOACYL-(ACYL-CARRIER-PROTEIN) REDUCTASE (AFU_ORTHOLOGUE AFUA_6G11210)"/>
    <property type="match status" value="1"/>
</dbReference>
<feature type="region of interest" description="Disordered" evidence="4">
    <location>
        <begin position="1"/>
        <end position="22"/>
    </location>
</feature>
<dbReference type="PRINTS" id="PR00081">
    <property type="entry name" value="GDHRDH"/>
</dbReference>
<reference evidence="5 6" key="1">
    <citation type="journal article" date="2023" name="bioRxiv">
        <title>Genome report: Whole genome sequence and annotation of Penstemon davidsonii.</title>
        <authorList>
            <person name="Ostevik K.L."/>
            <person name="Alabady M."/>
            <person name="Zhang M."/>
            <person name="Rausher M.D."/>
        </authorList>
    </citation>
    <scope>NUCLEOTIDE SEQUENCE [LARGE SCALE GENOMIC DNA]</scope>
    <source>
        <strain evidence="5">DNT005</strain>
        <tissue evidence="5">Whole leaf</tissue>
    </source>
</reference>
<evidence type="ECO:0000256" key="2">
    <source>
        <dbReference type="ARBA" id="ARBA00023002"/>
    </source>
</evidence>
<organism evidence="5 6">
    <name type="scientific">Penstemon davidsonii</name>
    <dbReference type="NCBI Taxonomy" id="160366"/>
    <lineage>
        <taxon>Eukaryota</taxon>
        <taxon>Viridiplantae</taxon>
        <taxon>Streptophyta</taxon>
        <taxon>Embryophyta</taxon>
        <taxon>Tracheophyta</taxon>
        <taxon>Spermatophyta</taxon>
        <taxon>Magnoliopsida</taxon>
        <taxon>eudicotyledons</taxon>
        <taxon>Gunneridae</taxon>
        <taxon>Pentapetalae</taxon>
        <taxon>asterids</taxon>
        <taxon>lamiids</taxon>
        <taxon>Lamiales</taxon>
        <taxon>Plantaginaceae</taxon>
        <taxon>Cheloneae</taxon>
        <taxon>Penstemon</taxon>
    </lineage>
</organism>
<feature type="region of interest" description="Disordered" evidence="4">
    <location>
        <begin position="47"/>
        <end position="76"/>
    </location>
</feature>
<dbReference type="InterPro" id="IPR002347">
    <property type="entry name" value="SDR_fam"/>
</dbReference>
<evidence type="ECO:0000256" key="4">
    <source>
        <dbReference type="SAM" id="MobiDB-lite"/>
    </source>
</evidence>
<dbReference type="Pfam" id="PF13561">
    <property type="entry name" value="adh_short_C2"/>
    <property type="match status" value="3"/>
</dbReference>
<comment type="caution">
    <text evidence="5">The sequence shown here is derived from an EMBL/GenBank/DDBJ whole genome shotgun (WGS) entry which is preliminary data.</text>
</comment>
<feature type="compositionally biased region" description="Polar residues" evidence="4">
    <location>
        <begin position="427"/>
        <end position="436"/>
    </location>
</feature>